<accession>A0AAV4DX11</accession>
<sequence>MEWTILLTSVSIVLNPLPQMRIVCVGPDCHALRKRSAPIIRKTRSDSTRDCPENCHCDFVSFNVNCMGRGLLEIPTQASILQHVRTLDLDSNQITKISFRGFLKYETSQIFRAGWESYSKD</sequence>
<organism evidence="1 2">
    <name type="scientific">Plakobranchus ocellatus</name>
    <dbReference type="NCBI Taxonomy" id="259542"/>
    <lineage>
        <taxon>Eukaryota</taxon>
        <taxon>Metazoa</taxon>
        <taxon>Spiralia</taxon>
        <taxon>Lophotrochozoa</taxon>
        <taxon>Mollusca</taxon>
        <taxon>Gastropoda</taxon>
        <taxon>Heterobranchia</taxon>
        <taxon>Euthyneura</taxon>
        <taxon>Panpulmonata</taxon>
        <taxon>Sacoglossa</taxon>
        <taxon>Placobranchoidea</taxon>
        <taxon>Plakobranchidae</taxon>
        <taxon>Plakobranchus</taxon>
    </lineage>
</organism>
<dbReference type="EMBL" id="BLXT01008434">
    <property type="protein sequence ID" value="GFO48562.1"/>
    <property type="molecule type" value="Genomic_DNA"/>
</dbReference>
<comment type="caution">
    <text evidence="1">The sequence shown here is derived from an EMBL/GenBank/DDBJ whole genome shotgun (WGS) entry which is preliminary data.</text>
</comment>
<evidence type="ECO:0000313" key="2">
    <source>
        <dbReference type="Proteomes" id="UP000735302"/>
    </source>
</evidence>
<dbReference type="Proteomes" id="UP000735302">
    <property type="component" value="Unassembled WGS sequence"/>
</dbReference>
<name>A0AAV4DX11_9GAST</name>
<dbReference type="PROSITE" id="PS51450">
    <property type="entry name" value="LRR"/>
    <property type="match status" value="1"/>
</dbReference>
<keyword evidence="2" id="KW-1185">Reference proteome</keyword>
<protein>
    <recommendedName>
        <fullName evidence="3">LRRNT domain-containing protein</fullName>
    </recommendedName>
</protein>
<evidence type="ECO:0008006" key="3">
    <source>
        <dbReference type="Google" id="ProtNLM"/>
    </source>
</evidence>
<gene>
    <name evidence="1" type="ORF">PoB_007506700</name>
</gene>
<dbReference type="AlphaFoldDB" id="A0AAV4DX11"/>
<dbReference type="InterPro" id="IPR032675">
    <property type="entry name" value="LRR_dom_sf"/>
</dbReference>
<reference evidence="1 2" key="1">
    <citation type="journal article" date="2021" name="Elife">
        <title>Chloroplast acquisition without the gene transfer in kleptoplastic sea slugs, Plakobranchus ocellatus.</title>
        <authorList>
            <person name="Maeda T."/>
            <person name="Takahashi S."/>
            <person name="Yoshida T."/>
            <person name="Shimamura S."/>
            <person name="Takaki Y."/>
            <person name="Nagai Y."/>
            <person name="Toyoda A."/>
            <person name="Suzuki Y."/>
            <person name="Arimoto A."/>
            <person name="Ishii H."/>
            <person name="Satoh N."/>
            <person name="Nishiyama T."/>
            <person name="Hasebe M."/>
            <person name="Maruyama T."/>
            <person name="Minagawa J."/>
            <person name="Obokata J."/>
            <person name="Shigenobu S."/>
        </authorList>
    </citation>
    <scope>NUCLEOTIDE SEQUENCE [LARGE SCALE GENOMIC DNA]</scope>
</reference>
<dbReference type="InterPro" id="IPR001611">
    <property type="entry name" value="Leu-rich_rpt"/>
</dbReference>
<proteinExistence type="predicted"/>
<dbReference type="Gene3D" id="3.80.10.10">
    <property type="entry name" value="Ribonuclease Inhibitor"/>
    <property type="match status" value="1"/>
</dbReference>
<evidence type="ECO:0000313" key="1">
    <source>
        <dbReference type="EMBL" id="GFO48562.1"/>
    </source>
</evidence>